<name>A0A3L8PY96_9GAMM</name>
<sequence>MPRITKLEDNIRARTYPKEYYQEQIDNMKQELLNSKEKNKAALLEAADAAESVVNVLYKRFKKRVSKKKSG</sequence>
<dbReference type="EMBL" id="QZEI01000027">
    <property type="protein sequence ID" value="RLV59789.1"/>
    <property type="molecule type" value="Genomic_DNA"/>
</dbReference>
<accession>A0A3L8PY96</accession>
<comment type="caution">
    <text evidence="2">The sequence shown here is derived from an EMBL/GenBank/DDBJ whole genome shotgun (WGS) entry which is preliminary data.</text>
</comment>
<keyword evidence="3" id="KW-1185">Reference proteome</keyword>
<protein>
    <submittedName>
        <fullName evidence="2">Uncharacterized protein</fullName>
    </submittedName>
</protein>
<dbReference type="Proteomes" id="UP000281474">
    <property type="component" value="Unassembled WGS sequence"/>
</dbReference>
<evidence type="ECO:0000313" key="2">
    <source>
        <dbReference type="EMBL" id="RLV59789.1"/>
    </source>
</evidence>
<keyword evidence="1" id="KW-0175">Coiled coil</keyword>
<organism evidence="2 3">
    <name type="scientific">Parashewanella curva</name>
    <dbReference type="NCBI Taxonomy" id="2338552"/>
    <lineage>
        <taxon>Bacteria</taxon>
        <taxon>Pseudomonadati</taxon>
        <taxon>Pseudomonadota</taxon>
        <taxon>Gammaproteobacteria</taxon>
        <taxon>Alteromonadales</taxon>
        <taxon>Shewanellaceae</taxon>
        <taxon>Parashewanella</taxon>
    </lineage>
</organism>
<proteinExistence type="predicted"/>
<reference evidence="2 3" key="1">
    <citation type="submission" date="2018-09" db="EMBL/GenBank/DDBJ databases">
        <title>Phylogeny of the Shewanellaceae, and recommendation for two new genera, Pseudoshewanella and Parashewanella.</title>
        <authorList>
            <person name="Wang G."/>
        </authorList>
    </citation>
    <scope>NUCLEOTIDE SEQUENCE [LARGE SCALE GENOMIC DNA]</scope>
    <source>
        <strain evidence="2 3">C51</strain>
    </source>
</reference>
<evidence type="ECO:0000313" key="3">
    <source>
        <dbReference type="Proteomes" id="UP000281474"/>
    </source>
</evidence>
<gene>
    <name evidence="2" type="ORF">D5018_10495</name>
</gene>
<evidence type="ECO:0000256" key="1">
    <source>
        <dbReference type="SAM" id="Coils"/>
    </source>
</evidence>
<feature type="coiled-coil region" evidence="1">
    <location>
        <begin position="18"/>
        <end position="53"/>
    </location>
</feature>
<dbReference type="AlphaFoldDB" id="A0A3L8PY96"/>
<dbReference type="OrthoDB" id="9979527at2"/>
<dbReference type="RefSeq" id="WP_121838958.1">
    <property type="nucleotide sequence ID" value="NZ_ML014776.1"/>
</dbReference>